<sequence>MTIETVQADPSAPGGPALFDTMSTMRAMRRLKPDPVPDELVDQLIQAAVWGPAAATCSVTSTSW</sequence>
<proteinExistence type="predicted"/>
<comment type="caution">
    <text evidence="1">The sequence shown here is derived from an EMBL/GenBank/DDBJ whole genome shotgun (WGS) entry which is preliminary data.</text>
</comment>
<dbReference type="InterPro" id="IPR000415">
    <property type="entry name" value="Nitroreductase-like"/>
</dbReference>
<gene>
    <name evidence="1" type="ORF">Smic_67440</name>
</gene>
<organism evidence="1 2">
    <name type="scientific">Streptomyces microflavus</name>
    <name type="common">Streptomyces lipmanii</name>
    <dbReference type="NCBI Taxonomy" id="1919"/>
    <lineage>
        <taxon>Bacteria</taxon>
        <taxon>Bacillati</taxon>
        <taxon>Actinomycetota</taxon>
        <taxon>Actinomycetes</taxon>
        <taxon>Kitasatosporales</taxon>
        <taxon>Streptomycetaceae</taxon>
        <taxon>Streptomyces</taxon>
    </lineage>
</organism>
<protein>
    <recommendedName>
        <fullName evidence="3">Nitroreductase family protein</fullName>
    </recommendedName>
</protein>
<dbReference type="Gene3D" id="3.40.109.10">
    <property type="entry name" value="NADH Oxidase"/>
    <property type="match status" value="1"/>
</dbReference>
<evidence type="ECO:0000313" key="1">
    <source>
        <dbReference type="EMBL" id="GFN08188.1"/>
    </source>
</evidence>
<evidence type="ECO:0000313" key="2">
    <source>
        <dbReference type="Proteomes" id="UP000498740"/>
    </source>
</evidence>
<name>A0A7J0D0I0_STRMI</name>
<accession>A0A7J0D0I0</accession>
<reference evidence="1 2" key="1">
    <citation type="submission" date="2020-05" db="EMBL/GenBank/DDBJ databases">
        <title>Whole genome shotgun sequence of Streptomyces microflavus NBRC 13062.</title>
        <authorList>
            <person name="Komaki H."/>
            <person name="Tamura T."/>
        </authorList>
    </citation>
    <scope>NUCLEOTIDE SEQUENCE [LARGE SCALE GENOMIC DNA]</scope>
    <source>
        <strain evidence="1 2">NBRC 13062</strain>
    </source>
</reference>
<dbReference type="GO" id="GO:0016491">
    <property type="term" value="F:oxidoreductase activity"/>
    <property type="evidence" value="ECO:0007669"/>
    <property type="project" value="InterPro"/>
</dbReference>
<dbReference type="EMBL" id="BLWD01000001">
    <property type="protein sequence ID" value="GFN08188.1"/>
    <property type="molecule type" value="Genomic_DNA"/>
</dbReference>
<dbReference type="Proteomes" id="UP000498740">
    <property type="component" value="Unassembled WGS sequence"/>
</dbReference>
<dbReference type="AlphaFoldDB" id="A0A7J0D0I0"/>
<dbReference type="SUPFAM" id="SSF55469">
    <property type="entry name" value="FMN-dependent nitroreductase-like"/>
    <property type="match status" value="1"/>
</dbReference>
<evidence type="ECO:0008006" key="3">
    <source>
        <dbReference type="Google" id="ProtNLM"/>
    </source>
</evidence>